<evidence type="ECO:0000256" key="1">
    <source>
        <dbReference type="ARBA" id="ARBA00003280"/>
    </source>
</evidence>
<evidence type="ECO:0000256" key="9">
    <source>
        <dbReference type="ARBA" id="ARBA00022989"/>
    </source>
</evidence>
<dbReference type="GO" id="GO:0006457">
    <property type="term" value="P:protein folding"/>
    <property type="evidence" value="ECO:0007669"/>
    <property type="project" value="InterPro"/>
</dbReference>
<evidence type="ECO:0000256" key="2">
    <source>
        <dbReference type="ARBA" id="ARBA00004383"/>
    </source>
</evidence>
<evidence type="ECO:0000256" key="7">
    <source>
        <dbReference type="ARBA" id="ARBA00022692"/>
    </source>
</evidence>
<evidence type="ECO:0000256" key="17">
    <source>
        <dbReference type="SAM" id="MobiDB-lite"/>
    </source>
</evidence>
<evidence type="ECO:0000313" key="20">
    <source>
        <dbReference type="Proteomes" id="UP000265903"/>
    </source>
</evidence>
<evidence type="ECO:0000256" key="16">
    <source>
        <dbReference type="SAM" id="Coils"/>
    </source>
</evidence>
<keyword evidence="6" id="KW-0997">Cell inner membrane</keyword>
<evidence type="ECO:0000256" key="4">
    <source>
        <dbReference type="ARBA" id="ARBA00019692"/>
    </source>
</evidence>
<evidence type="ECO:0000256" key="3">
    <source>
        <dbReference type="ARBA" id="ARBA00010358"/>
    </source>
</evidence>
<dbReference type="OrthoDB" id="7025807at2"/>
<keyword evidence="8" id="KW-0442">Lipid degradation</keyword>
<dbReference type="EMBL" id="QMDL01000001">
    <property type="protein sequence ID" value="RMJ06156.1"/>
    <property type="molecule type" value="Genomic_DNA"/>
</dbReference>
<evidence type="ECO:0000256" key="15">
    <source>
        <dbReference type="ARBA" id="ARBA00033028"/>
    </source>
</evidence>
<evidence type="ECO:0000256" key="12">
    <source>
        <dbReference type="ARBA" id="ARBA00023186"/>
    </source>
</evidence>
<dbReference type="RefSeq" id="WP_114333618.1">
    <property type="nucleotide sequence ID" value="NZ_QMDL01000001.1"/>
</dbReference>
<dbReference type="Gene3D" id="1.20.58.90">
    <property type="match status" value="1"/>
</dbReference>
<comment type="similarity">
    <text evidence="3">Belongs to the lipase chaperone family.</text>
</comment>
<proteinExistence type="inferred from homology"/>
<evidence type="ECO:0000256" key="6">
    <source>
        <dbReference type="ARBA" id="ARBA00022519"/>
    </source>
</evidence>
<dbReference type="GO" id="GO:0005886">
    <property type="term" value="C:plasma membrane"/>
    <property type="evidence" value="ECO:0007669"/>
    <property type="project" value="UniProtKB-SubCell"/>
</dbReference>
<keyword evidence="10" id="KW-0443">Lipid metabolism</keyword>
<keyword evidence="9 18" id="KW-1133">Transmembrane helix</keyword>
<keyword evidence="5" id="KW-1003">Cell membrane</keyword>
<evidence type="ECO:0000256" key="18">
    <source>
        <dbReference type="SAM" id="Phobius"/>
    </source>
</evidence>
<dbReference type="SUPFAM" id="SSF158855">
    <property type="entry name" value="Lipase chaperone-like"/>
    <property type="match status" value="1"/>
</dbReference>
<keyword evidence="11 18" id="KW-0472">Membrane</keyword>
<feature type="transmembrane region" description="Helical" evidence="18">
    <location>
        <begin position="5"/>
        <end position="27"/>
    </location>
</feature>
<comment type="caution">
    <text evidence="19">The sequence shown here is derived from an EMBL/GenBank/DDBJ whole genome shotgun (WGS) entry which is preliminary data.</text>
</comment>
<dbReference type="Proteomes" id="UP000265903">
    <property type="component" value="Unassembled WGS sequence"/>
</dbReference>
<evidence type="ECO:0000256" key="14">
    <source>
        <dbReference type="ARBA" id="ARBA00031542"/>
    </source>
</evidence>
<dbReference type="Pfam" id="PF03280">
    <property type="entry name" value="Lipase_chap"/>
    <property type="match status" value="1"/>
</dbReference>
<feature type="coiled-coil region" evidence="16">
    <location>
        <begin position="279"/>
        <end position="306"/>
    </location>
</feature>
<keyword evidence="16" id="KW-0175">Coiled coil</keyword>
<evidence type="ECO:0000313" key="19">
    <source>
        <dbReference type="EMBL" id="RMJ06156.1"/>
    </source>
</evidence>
<protein>
    <recommendedName>
        <fullName evidence="4">Lipase chaperone</fullName>
    </recommendedName>
    <alternativeName>
        <fullName evidence="15">Lipase foldase</fullName>
    </alternativeName>
    <alternativeName>
        <fullName evidence="13">Lipase helper protein</fullName>
    </alternativeName>
    <alternativeName>
        <fullName evidence="14">Lipase modulator</fullName>
    </alternativeName>
</protein>
<keyword evidence="7 18" id="KW-0812">Transmembrane</keyword>
<evidence type="ECO:0000256" key="13">
    <source>
        <dbReference type="ARBA" id="ARBA00030948"/>
    </source>
</evidence>
<keyword evidence="12" id="KW-0143">Chaperone</keyword>
<evidence type="ECO:0000256" key="11">
    <source>
        <dbReference type="ARBA" id="ARBA00023136"/>
    </source>
</evidence>
<name>A0A3M2RLD1_9GAMM</name>
<reference evidence="19 20" key="1">
    <citation type="submission" date="2018-08" db="EMBL/GenBank/DDBJ databases">
        <title>Whole Genome Sequence of the Moderate Halophilic Marine Bacterium Marinobacter litoralis Sw-45.</title>
        <authorList>
            <person name="Musa H."/>
        </authorList>
    </citation>
    <scope>NUCLEOTIDE SEQUENCE [LARGE SCALE GENOMIC DNA]</scope>
    <source>
        <strain evidence="19 20">Sw-45</strain>
    </source>
</reference>
<dbReference type="AlphaFoldDB" id="A0A3M2RLD1"/>
<comment type="subcellular location">
    <subcellularLocation>
        <location evidence="2">Cell inner membrane</location>
        <topology evidence="2">Single-pass membrane protein</topology>
        <orientation evidence="2">Periplasmic side</orientation>
    </subcellularLocation>
</comment>
<comment type="function">
    <text evidence="1">May be involved in the folding of the extracellular lipase during its passage through the periplasm.</text>
</comment>
<accession>A0A3M2RLD1</accession>
<keyword evidence="20" id="KW-1185">Reference proteome</keyword>
<evidence type="ECO:0000256" key="5">
    <source>
        <dbReference type="ARBA" id="ARBA00022475"/>
    </source>
</evidence>
<feature type="region of interest" description="Disordered" evidence="17">
    <location>
        <begin position="52"/>
        <end position="71"/>
    </location>
</feature>
<dbReference type="GO" id="GO:0016042">
    <property type="term" value="P:lipid catabolic process"/>
    <property type="evidence" value="ECO:0007669"/>
    <property type="project" value="UniProtKB-KW"/>
</dbReference>
<gene>
    <name evidence="19" type="primary">lifO</name>
    <name evidence="19" type="ORF">DOQ08_00841</name>
</gene>
<dbReference type="InterPro" id="IPR004961">
    <property type="entry name" value="Lipase_chaperone"/>
</dbReference>
<organism evidence="19 20">
    <name type="scientific">Marinobacter litoralis</name>
    <dbReference type="NCBI Taxonomy" id="187981"/>
    <lineage>
        <taxon>Bacteria</taxon>
        <taxon>Pseudomonadati</taxon>
        <taxon>Pseudomonadota</taxon>
        <taxon>Gammaproteobacteria</taxon>
        <taxon>Pseudomonadales</taxon>
        <taxon>Marinobacteraceae</taxon>
        <taxon>Marinobacter</taxon>
    </lineage>
</organism>
<evidence type="ECO:0000256" key="10">
    <source>
        <dbReference type="ARBA" id="ARBA00023098"/>
    </source>
</evidence>
<dbReference type="GO" id="GO:0051082">
    <property type="term" value="F:unfolded protein binding"/>
    <property type="evidence" value="ECO:0007669"/>
    <property type="project" value="InterPro"/>
</dbReference>
<sequence>MSKRYIFVCFGVLLFVAAGTGLFYWYADADFSEGAGTASVDQNPFVVSHAESPVPALTSPDQTQELPALPRDERVSDIDIDGAVRVDMNGNLVLDRQLRRFLDFFIGLAPGRQYEAAMRQRMQAVMAAKGVPESVQHEVFDILDRYLAYREAAEQMEPDAGTSSADIFAAFDIVYGLRREYLGSDVAEGFYGVEERRLRLALERQRVMADDSLSDAEKSRALAQIDQNLPEHVRRSKETSEAVVSTVFRVQELREAGASEAEVRALRLERYGAEATARLEAVDRERQQWQKRLADYQQRKQAVMQSEGLAPQDRTEALRLLRESMFEGHELRRIRALDKMAETAG</sequence>
<evidence type="ECO:0000256" key="8">
    <source>
        <dbReference type="ARBA" id="ARBA00022963"/>
    </source>
</evidence>